<gene>
    <name evidence="2" type="ORF">AVDCRST_MAG34-419</name>
</gene>
<sequence>MTAGTKAPQRRGFPDQVALASPVRRLHAASRRPQTIPR</sequence>
<dbReference type="AlphaFoldDB" id="A0A6J4LL14"/>
<protein>
    <submittedName>
        <fullName evidence="2">Uncharacterized protein</fullName>
    </submittedName>
</protein>
<proteinExistence type="predicted"/>
<name>A0A6J4LL14_9ACTN</name>
<reference evidence="2" key="1">
    <citation type="submission" date="2020-02" db="EMBL/GenBank/DDBJ databases">
        <authorList>
            <person name="Meier V. D."/>
        </authorList>
    </citation>
    <scope>NUCLEOTIDE SEQUENCE</scope>
    <source>
        <strain evidence="2">AVDCRST_MAG34</strain>
    </source>
</reference>
<feature type="region of interest" description="Disordered" evidence="1">
    <location>
        <begin position="1"/>
        <end position="38"/>
    </location>
</feature>
<evidence type="ECO:0000313" key="2">
    <source>
        <dbReference type="EMBL" id="CAA9333689.1"/>
    </source>
</evidence>
<evidence type="ECO:0000256" key="1">
    <source>
        <dbReference type="SAM" id="MobiDB-lite"/>
    </source>
</evidence>
<dbReference type="EMBL" id="CADCUI010000009">
    <property type="protein sequence ID" value="CAA9333689.1"/>
    <property type="molecule type" value="Genomic_DNA"/>
</dbReference>
<accession>A0A6J4LL14</accession>
<organism evidence="2">
    <name type="scientific">uncultured Nocardioidaceae bacterium</name>
    <dbReference type="NCBI Taxonomy" id="253824"/>
    <lineage>
        <taxon>Bacteria</taxon>
        <taxon>Bacillati</taxon>
        <taxon>Actinomycetota</taxon>
        <taxon>Actinomycetes</taxon>
        <taxon>Propionibacteriales</taxon>
        <taxon>Nocardioidaceae</taxon>
        <taxon>environmental samples</taxon>
    </lineage>
</organism>